<reference evidence="3" key="1">
    <citation type="journal article" date="2019" name="Int. J. Syst. Evol. Microbiol.">
        <title>The Global Catalogue of Microorganisms (GCM) 10K type strain sequencing project: providing services to taxonomists for standard genome sequencing and annotation.</title>
        <authorList>
            <consortium name="The Broad Institute Genomics Platform"/>
            <consortium name="The Broad Institute Genome Sequencing Center for Infectious Disease"/>
            <person name="Wu L."/>
            <person name="Ma J."/>
        </authorList>
    </citation>
    <scope>NUCLEOTIDE SEQUENCE [LARGE SCALE GENOMIC DNA]</scope>
    <source>
        <strain evidence="3">JCM 4855</strain>
    </source>
</reference>
<name>A0ABW2E908_9ACTN</name>
<protein>
    <submittedName>
        <fullName evidence="2">Uncharacterized protein</fullName>
    </submittedName>
</protein>
<accession>A0ABW2E908</accession>
<organism evidence="2 3">
    <name type="scientific">Streptomyces viridiviolaceus</name>
    <dbReference type="NCBI Taxonomy" id="68282"/>
    <lineage>
        <taxon>Bacteria</taxon>
        <taxon>Bacillati</taxon>
        <taxon>Actinomycetota</taxon>
        <taxon>Actinomycetes</taxon>
        <taxon>Kitasatosporales</taxon>
        <taxon>Streptomycetaceae</taxon>
        <taxon>Streptomyces</taxon>
    </lineage>
</organism>
<evidence type="ECO:0000313" key="3">
    <source>
        <dbReference type="Proteomes" id="UP001596409"/>
    </source>
</evidence>
<gene>
    <name evidence="2" type="ORF">ACFQMH_24670</name>
</gene>
<sequence>MLPTRRRAYRRDADGHPVLDQVMVSIDLSDVHFSRPHESTWPMRRQPRSMRLSGARDAM</sequence>
<dbReference type="Proteomes" id="UP001596409">
    <property type="component" value="Unassembled WGS sequence"/>
</dbReference>
<dbReference type="EMBL" id="JBHSYM010000057">
    <property type="protein sequence ID" value="MFC7014848.1"/>
    <property type="molecule type" value="Genomic_DNA"/>
</dbReference>
<keyword evidence="3" id="KW-1185">Reference proteome</keyword>
<feature type="region of interest" description="Disordered" evidence="1">
    <location>
        <begin position="37"/>
        <end position="59"/>
    </location>
</feature>
<evidence type="ECO:0000256" key="1">
    <source>
        <dbReference type="SAM" id="MobiDB-lite"/>
    </source>
</evidence>
<dbReference type="RefSeq" id="WP_189875125.1">
    <property type="nucleotide sequence ID" value="NZ_BMWA01000016.1"/>
</dbReference>
<proteinExistence type="predicted"/>
<evidence type="ECO:0000313" key="2">
    <source>
        <dbReference type="EMBL" id="MFC7014848.1"/>
    </source>
</evidence>
<comment type="caution">
    <text evidence="2">The sequence shown here is derived from an EMBL/GenBank/DDBJ whole genome shotgun (WGS) entry which is preliminary data.</text>
</comment>